<dbReference type="VEuPathDB" id="FungiDB:BO97DRAFT_451452"/>
<feature type="non-terminal residue" evidence="2">
    <location>
        <position position="1"/>
    </location>
</feature>
<evidence type="ECO:0000259" key="1">
    <source>
        <dbReference type="PROSITE" id="PS50181"/>
    </source>
</evidence>
<dbReference type="RefSeq" id="XP_025551923.1">
    <property type="nucleotide sequence ID" value="XM_025698983.1"/>
</dbReference>
<dbReference type="SUPFAM" id="SSF81383">
    <property type="entry name" value="F-box domain"/>
    <property type="match status" value="1"/>
</dbReference>
<organism evidence="2 3">
    <name type="scientific">Aspergillus homomorphus (strain CBS 101889)</name>
    <dbReference type="NCBI Taxonomy" id="1450537"/>
    <lineage>
        <taxon>Eukaryota</taxon>
        <taxon>Fungi</taxon>
        <taxon>Dikarya</taxon>
        <taxon>Ascomycota</taxon>
        <taxon>Pezizomycotina</taxon>
        <taxon>Eurotiomycetes</taxon>
        <taxon>Eurotiomycetidae</taxon>
        <taxon>Eurotiales</taxon>
        <taxon>Aspergillaceae</taxon>
        <taxon>Aspergillus</taxon>
        <taxon>Aspergillus subgen. Circumdati</taxon>
    </lineage>
</organism>
<dbReference type="EMBL" id="KZ824282">
    <property type="protein sequence ID" value="RAL12769.1"/>
    <property type="molecule type" value="Genomic_DNA"/>
</dbReference>
<dbReference type="PROSITE" id="PS50181">
    <property type="entry name" value="FBOX"/>
    <property type="match status" value="1"/>
</dbReference>
<dbReference type="InterPro" id="IPR036047">
    <property type="entry name" value="F-box-like_dom_sf"/>
</dbReference>
<accession>A0A395HZ22</accession>
<protein>
    <recommendedName>
        <fullName evidence="1">F-box domain-containing protein</fullName>
    </recommendedName>
</protein>
<dbReference type="InterPro" id="IPR001810">
    <property type="entry name" value="F-box_dom"/>
</dbReference>
<evidence type="ECO:0000313" key="3">
    <source>
        <dbReference type="Proteomes" id="UP000248961"/>
    </source>
</evidence>
<dbReference type="Pfam" id="PF00646">
    <property type="entry name" value="F-box"/>
    <property type="match status" value="1"/>
</dbReference>
<evidence type="ECO:0000313" key="2">
    <source>
        <dbReference type="EMBL" id="RAL12769.1"/>
    </source>
</evidence>
<dbReference type="Proteomes" id="UP000248961">
    <property type="component" value="Unassembled WGS sequence"/>
</dbReference>
<reference evidence="2 3" key="1">
    <citation type="submission" date="2018-02" db="EMBL/GenBank/DDBJ databases">
        <title>The genomes of Aspergillus section Nigri reveals drivers in fungal speciation.</title>
        <authorList>
            <consortium name="DOE Joint Genome Institute"/>
            <person name="Vesth T.C."/>
            <person name="Nybo J."/>
            <person name="Theobald S."/>
            <person name="Brandl J."/>
            <person name="Frisvad J.C."/>
            <person name="Nielsen K.F."/>
            <person name="Lyhne E.K."/>
            <person name="Kogle M.E."/>
            <person name="Kuo A."/>
            <person name="Riley R."/>
            <person name="Clum A."/>
            <person name="Nolan M."/>
            <person name="Lipzen A."/>
            <person name="Salamov A."/>
            <person name="Henrissat B."/>
            <person name="Wiebenga A."/>
            <person name="De vries R.P."/>
            <person name="Grigoriev I.V."/>
            <person name="Mortensen U.H."/>
            <person name="Andersen M.R."/>
            <person name="Baker S.E."/>
        </authorList>
    </citation>
    <scope>NUCLEOTIDE SEQUENCE [LARGE SCALE GENOMIC DNA]</scope>
    <source>
        <strain evidence="2 3">CBS 101889</strain>
    </source>
</reference>
<gene>
    <name evidence="2" type="ORF">BO97DRAFT_451452</name>
</gene>
<proteinExistence type="predicted"/>
<keyword evidence="3" id="KW-1185">Reference proteome</keyword>
<dbReference type="GeneID" id="37203272"/>
<sequence length="401" mass="45769">LYRPTCLIKIDFKDWIPRQLQLFLRSSREKQQISRLEPLPLELLLLITTFLETADIICLSLCSRTLNNFTTSLYNLNKPIYDKPLALSVLIRLVRDLPRMFCCHRCGKLHPITDVLHPARSSNAIRYECSDLKWRLYRRMSLPPSLIQRVSVHCLPSKYTFHHCHLAAVMQNHDRGGGRYGINADSLAYTEVVDYPEDPARTTLLSVEGRICTPVGAHPTPSLVLQMQQWVLFHDIDIVSGRSLDVLISRIKYLSICCKHTLGSAEVENSIRSGIRQQGFCLEVPAAAKFLQCSLCGVEFQIALCDCGKDGKAVILTKWLDLGVGMDVEDPKWKKATLSFAQCILEPSDVIVSSGDVRRLFCESSEQESDPTMRNKSYLEGRRYRRVMVRDLYSRYGLFPR</sequence>
<name>A0A395HZ22_ASPHC</name>
<feature type="domain" description="F-box" evidence="1">
    <location>
        <begin position="33"/>
        <end position="84"/>
    </location>
</feature>
<dbReference type="OrthoDB" id="3766406at2759"/>
<dbReference type="AlphaFoldDB" id="A0A395HZ22"/>
<dbReference type="STRING" id="1450537.A0A395HZ22"/>